<reference evidence="1" key="1">
    <citation type="submission" date="2020-10" db="EMBL/GenBank/DDBJ databases">
        <authorList>
            <person name="Gilroy R."/>
        </authorList>
    </citation>
    <scope>NUCLEOTIDE SEQUENCE</scope>
    <source>
        <strain evidence="1">ChiSjej4B22-8148</strain>
    </source>
</reference>
<dbReference type="Proteomes" id="UP000886757">
    <property type="component" value="Unassembled WGS sequence"/>
</dbReference>
<organism evidence="1 2">
    <name type="scientific">Candidatus Choladousia intestinavium</name>
    <dbReference type="NCBI Taxonomy" id="2840727"/>
    <lineage>
        <taxon>Bacteria</taxon>
        <taxon>Bacillati</taxon>
        <taxon>Bacillota</taxon>
        <taxon>Clostridia</taxon>
        <taxon>Lachnospirales</taxon>
        <taxon>Lachnospiraceae</taxon>
        <taxon>Lachnospiraceae incertae sedis</taxon>
        <taxon>Candidatus Choladousia</taxon>
    </lineage>
</organism>
<comment type="caution">
    <text evidence="1">The sequence shown here is derived from an EMBL/GenBank/DDBJ whole genome shotgun (WGS) entry which is preliminary data.</text>
</comment>
<evidence type="ECO:0000313" key="1">
    <source>
        <dbReference type="EMBL" id="HIR13745.1"/>
    </source>
</evidence>
<evidence type="ECO:0000313" key="2">
    <source>
        <dbReference type="Proteomes" id="UP000886757"/>
    </source>
</evidence>
<proteinExistence type="predicted"/>
<name>A0A9D1ABU7_9FIRM</name>
<accession>A0A9D1ABU7</accession>
<gene>
    <name evidence="1" type="ORF">IAB31_07465</name>
</gene>
<dbReference type="AlphaFoldDB" id="A0A9D1ABU7"/>
<sequence>MLPFKMNLNAPNIVNICVDRREGEARSGRLYCRYTKEEIPFQNECHLLKIMDAFMDRIGYPQASVKMRSYKKKEEPSGEIPGTVSDGEEIFQQRGTLATFFIYVQYRQHATWQGEAVWVEKGEIRKFRSDLELLKLMDEAC</sequence>
<protein>
    <submittedName>
        <fullName evidence="1">Uncharacterized protein</fullName>
    </submittedName>
</protein>
<reference evidence="1" key="2">
    <citation type="journal article" date="2021" name="PeerJ">
        <title>Extensive microbial diversity within the chicken gut microbiome revealed by metagenomics and culture.</title>
        <authorList>
            <person name="Gilroy R."/>
            <person name="Ravi A."/>
            <person name="Getino M."/>
            <person name="Pursley I."/>
            <person name="Horton D.L."/>
            <person name="Alikhan N.F."/>
            <person name="Baker D."/>
            <person name="Gharbi K."/>
            <person name="Hall N."/>
            <person name="Watson M."/>
            <person name="Adriaenssens E.M."/>
            <person name="Foster-Nyarko E."/>
            <person name="Jarju S."/>
            <person name="Secka A."/>
            <person name="Antonio M."/>
            <person name="Oren A."/>
            <person name="Chaudhuri R.R."/>
            <person name="La Ragione R."/>
            <person name="Hildebrand F."/>
            <person name="Pallen M.J."/>
        </authorList>
    </citation>
    <scope>NUCLEOTIDE SEQUENCE</scope>
    <source>
        <strain evidence="1">ChiSjej4B22-8148</strain>
    </source>
</reference>
<dbReference type="EMBL" id="DVGK01000082">
    <property type="protein sequence ID" value="HIR13745.1"/>
    <property type="molecule type" value="Genomic_DNA"/>
</dbReference>